<dbReference type="InterPro" id="IPR003374">
    <property type="entry name" value="ApbE-like_sf"/>
</dbReference>
<evidence type="ECO:0000313" key="13">
    <source>
        <dbReference type="Proteomes" id="UP001649230"/>
    </source>
</evidence>
<protein>
    <recommendedName>
        <fullName evidence="3 11">FAD:protein FMN transferase</fullName>
        <ecNumber evidence="2 11">2.7.1.180</ecNumber>
    </recommendedName>
    <alternativeName>
        <fullName evidence="9 11">Flavin transferase</fullName>
    </alternativeName>
</protein>
<reference evidence="12 13" key="1">
    <citation type="journal article" date="2024" name="Int. J. Syst. Evol. Microbiol.">
        <title>Paenibacillus hexagrammi sp. nov., a novel bacterium isolated from the gut content of Hexagrammos agrammus.</title>
        <authorList>
            <person name="Jung H.K."/>
            <person name="Kim D.G."/>
            <person name="Zin H."/>
            <person name="Park J."/>
            <person name="Jung H."/>
            <person name="Kim Y.O."/>
            <person name="Kong H.J."/>
            <person name="Kim J.W."/>
            <person name="Kim Y.S."/>
        </authorList>
    </citation>
    <scope>NUCLEOTIDE SEQUENCE [LARGE SCALE GENOMIC DNA]</scope>
    <source>
        <strain evidence="12 13">YPD9-1</strain>
    </source>
</reference>
<keyword evidence="8 11" id="KW-0460">Magnesium</keyword>
<evidence type="ECO:0000256" key="10">
    <source>
        <dbReference type="ARBA" id="ARBA00048540"/>
    </source>
</evidence>
<sequence length="297" mass="33005">MVQIVKKSKLMMDTVIEIKVVTSRSPLDIEPVIEQAFNAFRKVEQACSRFTPESELMKACQQIRTPVPISSWLFQPLKFALEMAEWTQGIFDPTIGKTLEMYGFNQHYLTKEIASSLAVDDTSYRDVILNDHDRTMTLNRPLVIDLGAVAKGFAIDLAAQVLTSFQGFVINAGGDLYAGGLDETGHAWQIGIQHPEQANHIIDSIHVTNEAVCTSGSYVRRSKVREDIHHIINPISKQSPHELTSCSIVAPYAMMADVCSTVVCLYGLEQGKRMINDMELKGILITSNLHVERVGGI</sequence>
<evidence type="ECO:0000256" key="9">
    <source>
        <dbReference type="ARBA" id="ARBA00031306"/>
    </source>
</evidence>
<name>A0ABY3SNR3_9BACL</name>
<dbReference type="Proteomes" id="UP001649230">
    <property type="component" value="Chromosome"/>
</dbReference>
<proteinExistence type="inferred from homology"/>
<comment type="similarity">
    <text evidence="11">Belongs to the ApbE family.</text>
</comment>
<dbReference type="PANTHER" id="PTHR30040:SF2">
    <property type="entry name" value="FAD:PROTEIN FMN TRANSFERASE"/>
    <property type="match status" value="1"/>
</dbReference>
<evidence type="ECO:0000256" key="3">
    <source>
        <dbReference type="ARBA" id="ARBA00016337"/>
    </source>
</evidence>
<keyword evidence="13" id="KW-1185">Reference proteome</keyword>
<accession>A0ABY3SNR3</accession>
<evidence type="ECO:0000256" key="5">
    <source>
        <dbReference type="ARBA" id="ARBA00022679"/>
    </source>
</evidence>
<keyword evidence="7 11" id="KW-0274">FAD</keyword>
<keyword evidence="5 11" id="KW-0808">Transferase</keyword>
<evidence type="ECO:0000256" key="2">
    <source>
        <dbReference type="ARBA" id="ARBA00011955"/>
    </source>
</evidence>
<dbReference type="RefSeq" id="WP_235122208.1">
    <property type="nucleotide sequence ID" value="NZ_CP090978.1"/>
</dbReference>
<evidence type="ECO:0000256" key="8">
    <source>
        <dbReference type="ARBA" id="ARBA00022842"/>
    </source>
</evidence>
<comment type="cofactor">
    <cofactor evidence="1">
        <name>Mg(2+)</name>
        <dbReference type="ChEBI" id="CHEBI:18420"/>
    </cofactor>
</comment>
<dbReference type="Gene3D" id="3.10.520.10">
    <property type="entry name" value="ApbE-like domains"/>
    <property type="match status" value="1"/>
</dbReference>
<evidence type="ECO:0000313" key="12">
    <source>
        <dbReference type="EMBL" id="UJF35647.1"/>
    </source>
</evidence>
<dbReference type="EC" id="2.7.1.180" evidence="2 11"/>
<evidence type="ECO:0000256" key="7">
    <source>
        <dbReference type="ARBA" id="ARBA00022827"/>
    </source>
</evidence>
<keyword evidence="4 11" id="KW-0285">Flavoprotein</keyword>
<evidence type="ECO:0000256" key="11">
    <source>
        <dbReference type="PIRNR" id="PIRNR006268"/>
    </source>
</evidence>
<gene>
    <name evidence="12" type="ORF">L0M14_11480</name>
</gene>
<dbReference type="InterPro" id="IPR024932">
    <property type="entry name" value="ApbE"/>
</dbReference>
<dbReference type="EMBL" id="CP090978">
    <property type="protein sequence ID" value="UJF35647.1"/>
    <property type="molecule type" value="Genomic_DNA"/>
</dbReference>
<organism evidence="12 13">
    <name type="scientific">Paenibacillus hexagrammi</name>
    <dbReference type="NCBI Taxonomy" id="2908839"/>
    <lineage>
        <taxon>Bacteria</taxon>
        <taxon>Bacillati</taxon>
        <taxon>Bacillota</taxon>
        <taxon>Bacilli</taxon>
        <taxon>Bacillales</taxon>
        <taxon>Paenibacillaceae</taxon>
        <taxon>Paenibacillus</taxon>
    </lineage>
</organism>
<dbReference type="PIRSF" id="PIRSF006268">
    <property type="entry name" value="ApbE"/>
    <property type="match status" value="1"/>
</dbReference>
<dbReference type="SUPFAM" id="SSF143631">
    <property type="entry name" value="ApbE-like"/>
    <property type="match status" value="1"/>
</dbReference>
<dbReference type="Pfam" id="PF02424">
    <property type="entry name" value="ApbE"/>
    <property type="match status" value="1"/>
</dbReference>
<evidence type="ECO:0000256" key="4">
    <source>
        <dbReference type="ARBA" id="ARBA00022630"/>
    </source>
</evidence>
<dbReference type="GO" id="GO:0016740">
    <property type="term" value="F:transferase activity"/>
    <property type="evidence" value="ECO:0007669"/>
    <property type="project" value="UniProtKB-KW"/>
</dbReference>
<dbReference type="PANTHER" id="PTHR30040">
    <property type="entry name" value="THIAMINE BIOSYNTHESIS LIPOPROTEIN APBE"/>
    <property type="match status" value="1"/>
</dbReference>
<keyword evidence="6 11" id="KW-0479">Metal-binding</keyword>
<evidence type="ECO:0000256" key="6">
    <source>
        <dbReference type="ARBA" id="ARBA00022723"/>
    </source>
</evidence>
<comment type="catalytic activity">
    <reaction evidence="10 11">
        <text>L-threonyl-[protein] + FAD = FMN-L-threonyl-[protein] + AMP + H(+)</text>
        <dbReference type="Rhea" id="RHEA:36847"/>
        <dbReference type="Rhea" id="RHEA-COMP:11060"/>
        <dbReference type="Rhea" id="RHEA-COMP:11061"/>
        <dbReference type="ChEBI" id="CHEBI:15378"/>
        <dbReference type="ChEBI" id="CHEBI:30013"/>
        <dbReference type="ChEBI" id="CHEBI:57692"/>
        <dbReference type="ChEBI" id="CHEBI:74257"/>
        <dbReference type="ChEBI" id="CHEBI:456215"/>
        <dbReference type="EC" id="2.7.1.180"/>
    </reaction>
</comment>
<evidence type="ECO:0000256" key="1">
    <source>
        <dbReference type="ARBA" id="ARBA00001946"/>
    </source>
</evidence>